<name>A0A081C5T7_VECG1</name>
<accession>A0A081C5T7</accession>
<gene>
    <name evidence="1" type="ORF">U27_06928</name>
</gene>
<proteinExistence type="predicted"/>
<evidence type="ECO:0000313" key="1">
    <source>
        <dbReference type="EMBL" id="GAK59942.1"/>
    </source>
</evidence>
<dbReference type="InterPro" id="IPR027417">
    <property type="entry name" value="P-loop_NTPase"/>
</dbReference>
<evidence type="ECO:0000313" key="2">
    <source>
        <dbReference type="Proteomes" id="UP000030661"/>
    </source>
</evidence>
<reference evidence="1" key="1">
    <citation type="journal article" date="2015" name="PeerJ">
        <title>First genomic representation of candidate bacterial phylum KSB3 points to enhanced environmental sensing as a trigger of wastewater bulking.</title>
        <authorList>
            <person name="Sekiguchi Y."/>
            <person name="Ohashi A."/>
            <person name="Parks D.H."/>
            <person name="Yamauchi T."/>
            <person name="Tyson G.W."/>
            <person name="Hugenholtz P."/>
        </authorList>
    </citation>
    <scope>NUCLEOTIDE SEQUENCE [LARGE SCALE GENOMIC DNA]</scope>
</reference>
<evidence type="ECO:0008006" key="3">
    <source>
        <dbReference type="Google" id="ProtNLM"/>
    </source>
</evidence>
<sequence length="226" mass="24482">MDIHIITGHLGSGKTEIAVNFALRLAARAKHANSSAAVALVDIDVINPYFAAREARNILESQGIQVAAPSIHTTTAALPVLPKEVYQMLHREDYTLVLDVGGDSAGARILGSLCGHLRGKPLHVYCVVNTKRPFTRDYHGILEYLTSIGAASRLAFTGLIHNTHLLHETSVEDICAGQELLEQAARETGVPLVLTAAMKNLAKDLEGRIANDVLLMEQYIKPPYGM</sequence>
<keyword evidence="2" id="KW-1185">Reference proteome</keyword>
<dbReference type="AlphaFoldDB" id="A0A081C5T7"/>
<dbReference type="STRING" id="1499967.U27_06928"/>
<dbReference type="eggNOG" id="COG1192">
    <property type="taxonomic scope" value="Bacteria"/>
</dbReference>
<protein>
    <recommendedName>
        <fullName evidence="3">CobQ/CobB/MinD/ParA nucleotide binding domain-containing protein</fullName>
    </recommendedName>
</protein>
<dbReference type="SUPFAM" id="SSF52540">
    <property type="entry name" value="P-loop containing nucleoside triphosphate hydrolases"/>
    <property type="match status" value="1"/>
</dbReference>
<dbReference type="Proteomes" id="UP000030661">
    <property type="component" value="Unassembled WGS sequence"/>
</dbReference>
<organism evidence="1">
    <name type="scientific">Vecturithrix granuli</name>
    <dbReference type="NCBI Taxonomy" id="1499967"/>
    <lineage>
        <taxon>Bacteria</taxon>
        <taxon>Candidatus Moduliflexota</taxon>
        <taxon>Candidatus Vecturitrichia</taxon>
        <taxon>Candidatus Vecturitrichales</taxon>
        <taxon>Candidatus Vecturitrichaceae</taxon>
        <taxon>Candidatus Vecturithrix</taxon>
    </lineage>
</organism>
<dbReference type="HOGENOM" id="CLU_084710_0_0_0"/>
<dbReference type="EMBL" id="DF820471">
    <property type="protein sequence ID" value="GAK59942.1"/>
    <property type="molecule type" value="Genomic_DNA"/>
</dbReference>